<feature type="compositionally biased region" description="Low complexity" evidence="5">
    <location>
        <begin position="29"/>
        <end position="43"/>
    </location>
</feature>
<feature type="compositionally biased region" description="Acidic residues" evidence="5">
    <location>
        <begin position="119"/>
        <end position="131"/>
    </location>
</feature>
<feature type="domain" description="RING-type" evidence="6">
    <location>
        <begin position="403"/>
        <end position="444"/>
    </location>
</feature>
<dbReference type="SUPFAM" id="SSF57850">
    <property type="entry name" value="RING/U-box"/>
    <property type="match status" value="1"/>
</dbReference>
<dbReference type="EMBL" id="JAAAIL010000003">
    <property type="protein sequence ID" value="KAG0281919.1"/>
    <property type="molecule type" value="Genomic_DNA"/>
</dbReference>
<dbReference type="Pfam" id="PF14599">
    <property type="entry name" value="zinc_ribbon_6"/>
    <property type="match status" value="1"/>
</dbReference>
<feature type="compositionally biased region" description="Acidic residues" evidence="5">
    <location>
        <begin position="71"/>
        <end position="102"/>
    </location>
</feature>
<dbReference type="Proteomes" id="UP001194580">
    <property type="component" value="Unassembled WGS sequence"/>
</dbReference>
<feature type="domain" description="CHY-type" evidence="7">
    <location>
        <begin position="267"/>
        <end position="334"/>
    </location>
</feature>
<dbReference type="PROSITE" id="PS51266">
    <property type="entry name" value="ZF_CHY"/>
    <property type="match status" value="1"/>
</dbReference>
<gene>
    <name evidence="9" type="ORF">BGZ95_006426</name>
</gene>
<dbReference type="InterPro" id="IPR008913">
    <property type="entry name" value="Znf_CHY"/>
</dbReference>
<evidence type="ECO:0008006" key="11">
    <source>
        <dbReference type="Google" id="ProtNLM"/>
    </source>
</evidence>
<dbReference type="SUPFAM" id="SSF161245">
    <property type="entry name" value="Zinc hairpin stack"/>
    <property type="match status" value="1"/>
</dbReference>
<dbReference type="SUPFAM" id="SSF161219">
    <property type="entry name" value="CHY zinc finger-like"/>
    <property type="match status" value="1"/>
</dbReference>
<dbReference type="SMART" id="SM00184">
    <property type="entry name" value="RING"/>
    <property type="match status" value="1"/>
</dbReference>
<dbReference type="InterPro" id="IPR001841">
    <property type="entry name" value="Znf_RING"/>
</dbReference>
<feature type="compositionally biased region" description="Polar residues" evidence="5">
    <location>
        <begin position="136"/>
        <end position="147"/>
    </location>
</feature>
<evidence type="ECO:0000256" key="3">
    <source>
        <dbReference type="ARBA" id="ARBA00022833"/>
    </source>
</evidence>
<reference evidence="9" key="1">
    <citation type="journal article" date="2020" name="Fungal Divers.">
        <title>Resolving the Mortierellaceae phylogeny through synthesis of multi-gene phylogenetics and phylogenomics.</title>
        <authorList>
            <person name="Vandepol N."/>
            <person name="Liber J."/>
            <person name="Desiro A."/>
            <person name="Na H."/>
            <person name="Kennedy M."/>
            <person name="Barry K."/>
            <person name="Grigoriev I.V."/>
            <person name="Miller A.N."/>
            <person name="O'Donnell K."/>
            <person name="Stajich J.E."/>
            <person name="Bonito G."/>
        </authorList>
    </citation>
    <scope>NUCLEOTIDE SEQUENCE</scope>
    <source>
        <strain evidence="9">NRRL 28262</strain>
    </source>
</reference>
<dbReference type="PANTHER" id="PTHR21319">
    <property type="entry name" value="RING FINGER AND CHY ZINC FINGER DOMAIN-CONTAINING PROTEIN 1"/>
    <property type="match status" value="1"/>
</dbReference>
<feature type="region of interest" description="Disordered" evidence="5">
    <location>
        <begin position="233"/>
        <end position="258"/>
    </location>
</feature>
<dbReference type="PROSITE" id="PS50089">
    <property type="entry name" value="ZF_RING_2"/>
    <property type="match status" value="1"/>
</dbReference>
<dbReference type="InterPro" id="IPR013083">
    <property type="entry name" value="Znf_RING/FYVE/PHD"/>
</dbReference>
<dbReference type="InterPro" id="IPR037275">
    <property type="entry name" value="Znf_CTCHY_sf"/>
</dbReference>
<feature type="compositionally biased region" description="Polar residues" evidence="5">
    <location>
        <begin position="44"/>
        <end position="69"/>
    </location>
</feature>
<evidence type="ECO:0000259" key="8">
    <source>
        <dbReference type="PROSITE" id="PS51270"/>
    </source>
</evidence>
<dbReference type="Pfam" id="PF05495">
    <property type="entry name" value="zf-CHY"/>
    <property type="match status" value="1"/>
</dbReference>
<dbReference type="CDD" id="cd16464">
    <property type="entry name" value="RING-H2_Pirh2-like"/>
    <property type="match status" value="1"/>
</dbReference>
<protein>
    <recommendedName>
        <fullName evidence="11">Zf-CHY-domain-containing protein</fullName>
    </recommendedName>
</protein>
<proteinExistence type="predicted"/>
<dbReference type="Pfam" id="PF13639">
    <property type="entry name" value="zf-RING_2"/>
    <property type="match status" value="1"/>
</dbReference>
<feature type="compositionally biased region" description="Low complexity" evidence="5">
    <location>
        <begin position="549"/>
        <end position="569"/>
    </location>
</feature>
<organism evidence="9 10">
    <name type="scientific">Linnemannia exigua</name>
    <dbReference type="NCBI Taxonomy" id="604196"/>
    <lineage>
        <taxon>Eukaryota</taxon>
        <taxon>Fungi</taxon>
        <taxon>Fungi incertae sedis</taxon>
        <taxon>Mucoromycota</taxon>
        <taxon>Mortierellomycotina</taxon>
        <taxon>Mortierellomycetes</taxon>
        <taxon>Mortierellales</taxon>
        <taxon>Mortierellaceae</taxon>
        <taxon>Linnemannia</taxon>
    </lineage>
</organism>
<evidence type="ECO:0000259" key="6">
    <source>
        <dbReference type="PROSITE" id="PS50089"/>
    </source>
</evidence>
<dbReference type="Gene3D" id="3.30.40.10">
    <property type="entry name" value="Zinc/RING finger domain, C3HC4 (zinc finger)"/>
    <property type="match status" value="1"/>
</dbReference>
<sequence length="589" mass="64875">MSSSQRPASRTNSVYVDAPEFPTDLADETTITNSTAATTAGSSDHSLTTSQHAHSPTPEPSAQTPSAVGNDNDEMDEEEDDEDDDEEDESEDTDEDQEESSAPEERGRSQRGRTPNADSTEEDEDDDDEEMVMQVDPSTGLQRATSISRVRNRSSSLANRLRRQHQRMTSSSSSSSRASRPPFIPAGQPVVKSSSARLVDEKDQAELRRKIMDIQRDPTISFADKASMIQKLMSSRWQGAQSSSSSQVTNDSTEATEEDLKTTYNNAERGYLGCKHYRRGCKLKANCCGKWFNCRFCHDDVCNHAIVRNETKMMLCMHCKTIQSAAQTCTSCNAQLAKYYCDICKLWDDDPSKPIYHCSDCGICRIGNGLDQDFFHCKKCNICMNIHLKHNHRCIERNLECDCPICGEYMFTSTTTVIFMPCGHCIHSKCHSDYVKTSYQCPTCWKALGDMTPYYAKIDSLLAEQKMPPEYANIFSNVLCNDCEIKSEVPYHFLYHKCDKCSGYNTKVLETFKRVAEGQVQAVENATASAGAVGTAPENNISGGGASSAGGPSSSSGATATTTTTTVTTVHLPEAPRSPLLDGNATGDM</sequence>
<evidence type="ECO:0000256" key="5">
    <source>
        <dbReference type="SAM" id="MobiDB-lite"/>
    </source>
</evidence>
<name>A0AAD4HBU8_9FUNG</name>
<dbReference type="GO" id="GO:0005634">
    <property type="term" value="C:nucleus"/>
    <property type="evidence" value="ECO:0007669"/>
    <property type="project" value="TreeGrafter"/>
</dbReference>
<dbReference type="AlphaFoldDB" id="A0AAD4HBU8"/>
<evidence type="ECO:0000256" key="4">
    <source>
        <dbReference type="PROSITE-ProRule" id="PRU00601"/>
    </source>
</evidence>
<evidence type="ECO:0000313" key="10">
    <source>
        <dbReference type="Proteomes" id="UP001194580"/>
    </source>
</evidence>
<evidence type="ECO:0000256" key="1">
    <source>
        <dbReference type="ARBA" id="ARBA00022723"/>
    </source>
</evidence>
<evidence type="ECO:0000256" key="2">
    <source>
        <dbReference type="ARBA" id="ARBA00022771"/>
    </source>
</evidence>
<dbReference type="GO" id="GO:0061630">
    <property type="term" value="F:ubiquitin protein ligase activity"/>
    <property type="evidence" value="ECO:0007669"/>
    <property type="project" value="TreeGrafter"/>
</dbReference>
<keyword evidence="1" id="KW-0479">Metal-binding</keyword>
<comment type="caution">
    <text evidence="9">The sequence shown here is derived from an EMBL/GenBank/DDBJ whole genome shotgun (WGS) entry which is preliminary data.</text>
</comment>
<dbReference type="GO" id="GO:0006511">
    <property type="term" value="P:ubiquitin-dependent protein catabolic process"/>
    <property type="evidence" value="ECO:0007669"/>
    <property type="project" value="TreeGrafter"/>
</dbReference>
<keyword evidence="10" id="KW-1185">Reference proteome</keyword>
<feature type="compositionally biased region" description="Low complexity" evidence="5">
    <location>
        <begin position="234"/>
        <end position="252"/>
    </location>
</feature>
<accession>A0AAD4HBU8</accession>
<keyword evidence="3" id="KW-0862">Zinc</keyword>
<dbReference type="InterPro" id="IPR017921">
    <property type="entry name" value="Znf_CTCHY"/>
</dbReference>
<dbReference type="GO" id="GO:0016567">
    <property type="term" value="P:protein ubiquitination"/>
    <property type="evidence" value="ECO:0007669"/>
    <property type="project" value="TreeGrafter"/>
</dbReference>
<dbReference type="Gene3D" id="2.20.28.10">
    <property type="match status" value="1"/>
</dbReference>
<evidence type="ECO:0000313" key="9">
    <source>
        <dbReference type="EMBL" id="KAG0281919.1"/>
    </source>
</evidence>
<feature type="region of interest" description="Disordered" evidence="5">
    <location>
        <begin position="529"/>
        <end position="589"/>
    </location>
</feature>
<keyword evidence="2 4" id="KW-0863">Zinc-finger</keyword>
<feature type="region of interest" description="Disordered" evidence="5">
    <location>
        <begin position="1"/>
        <end position="197"/>
    </location>
</feature>
<dbReference type="InterPro" id="IPR039512">
    <property type="entry name" value="RCHY1_zinc-ribbon"/>
</dbReference>
<dbReference type="GO" id="GO:0008270">
    <property type="term" value="F:zinc ion binding"/>
    <property type="evidence" value="ECO:0007669"/>
    <property type="project" value="UniProtKB-KW"/>
</dbReference>
<dbReference type="PANTHER" id="PTHR21319:SF0">
    <property type="entry name" value="AND RING FINGER DOMAIN PROTEIN, PUTATIVE (AFU_ORTHOLOGUE AFUA_1G08900)-RELATED"/>
    <property type="match status" value="1"/>
</dbReference>
<dbReference type="InterPro" id="IPR037274">
    <property type="entry name" value="Znf_CHY_sf"/>
</dbReference>
<dbReference type="PROSITE" id="PS51270">
    <property type="entry name" value="ZF_CTCHY"/>
    <property type="match status" value="1"/>
</dbReference>
<feature type="domain" description="CTCHY-type" evidence="8">
    <location>
        <begin position="336"/>
        <end position="402"/>
    </location>
</feature>
<feature type="compositionally biased region" description="Polar residues" evidence="5">
    <location>
        <begin position="1"/>
        <end position="14"/>
    </location>
</feature>
<evidence type="ECO:0000259" key="7">
    <source>
        <dbReference type="PROSITE" id="PS51266"/>
    </source>
</evidence>